<protein>
    <submittedName>
        <fullName evidence="4">Autotransporter beta domain-containing protein</fullName>
    </submittedName>
</protein>
<organism evidence="4">
    <name type="scientific">Ostreococcus tauri</name>
    <name type="common">Marine green alga</name>
    <dbReference type="NCBI Taxonomy" id="70448"/>
    <lineage>
        <taxon>Eukaryota</taxon>
        <taxon>Viridiplantae</taxon>
        <taxon>Chlorophyta</taxon>
        <taxon>Mamiellophyceae</taxon>
        <taxon>Mamiellales</taxon>
        <taxon>Bathycoccaceae</taxon>
        <taxon>Ostreococcus</taxon>
    </lineage>
</organism>
<dbReference type="Gene3D" id="2.40.128.130">
    <property type="entry name" value="Autotransporter beta-domain"/>
    <property type="match status" value="1"/>
</dbReference>
<dbReference type="InterPro" id="IPR036709">
    <property type="entry name" value="Autotransporte_beta_dom_sf"/>
</dbReference>
<evidence type="ECO:0000256" key="2">
    <source>
        <dbReference type="SAM" id="SignalP"/>
    </source>
</evidence>
<evidence type="ECO:0000259" key="3">
    <source>
        <dbReference type="PROSITE" id="PS51208"/>
    </source>
</evidence>
<dbReference type="InterPro" id="IPR005546">
    <property type="entry name" value="Autotransporte_beta"/>
</dbReference>
<feature type="signal peptide" evidence="2">
    <location>
        <begin position="1"/>
        <end position="32"/>
    </location>
</feature>
<feature type="chain" id="PRO_5013209629" evidence="2">
    <location>
        <begin position="33"/>
        <end position="1140"/>
    </location>
</feature>
<dbReference type="SUPFAM" id="SSF103515">
    <property type="entry name" value="Autotransporter"/>
    <property type="match status" value="1"/>
</dbReference>
<evidence type="ECO:0000313" key="4">
    <source>
        <dbReference type="EMBL" id="OUS44600.1"/>
    </source>
</evidence>
<feature type="region of interest" description="Disordered" evidence="1">
    <location>
        <begin position="112"/>
        <end position="137"/>
    </location>
</feature>
<gene>
    <name evidence="4" type="ORF">BE221DRAFT_148555</name>
</gene>
<dbReference type="EMBL" id="KZ155812">
    <property type="protein sequence ID" value="OUS44600.1"/>
    <property type="molecule type" value="Genomic_DNA"/>
</dbReference>
<accession>A0A1Y5I4X9</accession>
<feature type="compositionally biased region" description="Acidic residues" evidence="1">
    <location>
        <begin position="118"/>
        <end position="134"/>
    </location>
</feature>
<dbReference type="Proteomes" id="UP000195557">
    <property type="component" value="Unassembled WGS sequence"/>
</dbReference>
<dbReference type="Pfam" id="PF03797">
    <property type="entry name" value="Autotransporter"/>
    <property type="match status" value="1"/>
</dbReference>
<feature type="domain" description="Autotransporter" evidence="3">
    <location>
        <begin position="843"/>
        <end position="1140"/>
    </location>
</feature>
<keyword evidence="2" id="KW-0732">Signal</keyword>
<dbReference type="PROSITE" id="PS51208">
    <property type="entry name" value="AUTOTRANSPORTER"/>
    <property type="match status" value="1"/>
</dbReference>
<dbReference type="SMART" id="SM00869">
    <property type="entry name" value="Autotransporter"/>
    <property type="match status" value="1"/>
</dbReference>
<proteinExistence type="predicted"/>
<evidence type="ECO:0000256" key="1">
    <source>
        <dbReference type="SAM" id="MobiDB-lite"/>
    </source>
</evidence>
<dbReference type="AlphaFoldDB" id="A0A1Y5I4X9"/>
<name>A0A1Y5I4X9_OSTTA</name>
<sequence>MHASGPQASAPEVVARGLIIVLGMATALPAGAVEIEESTVAPVETSTANDGQPDDITITEDGEIDLSDLPGTTAITVDSDNTITNDGEILAEDTDYVTAIAVRTGTTTGITHTGSIELSEDYDREDEDDDDDVDGPLAIGTNRVGIDVENGGTITGNILLDHGSTLYIEGNDSAGVRIGSALDGDYTQQGTISVIGDNALGLSLEDDVASDVLISGAITVQGENASAVTIDGDVSGNVTIESSISSTGFTSTSSSNYIAPVYIDDDTEAVEDRRDADDLYDNANGVRITGSLGQGLLINGAVDDFTSEEDEDDETKDTIDDFDENRTAGRIYSYGSAPALAIEANAGENVVFSSVVETVRDTTDDDDDDDVDEVLATFSFDQGLINRGTIYASGVNIGFDATALSISGSEDGTGTVTIDGGILNSGTIQGTAYEASAVGLLLGNGTAIGTLENSGSIAATTYTLTDDTAKALFISNGSTLEAILNSGSITASSNGYGGAATAITDERSSIAIDLSAQTAGATIIQYQETPTEDVNSDDEIDEDDVTEPTIYGDVRFGTGDDILQILDGGLAGDIYFGAGAATFDLSDAEFLGDTYFEGDTLSLYIEESEIEGDFDFGSAGGTIDFLSSTLLTGNLTSDAYRLAATISDSEIVLLEETSLQLASLSVTDGSTLEFEIDPQNLRTTAFLSVSGTAALGSDTLVRPTLTSFIDGDFAVTLIEAGTLIYDEETAELSTENIPWIYNVSLETETSDTDKLNLDFRLKTAEELSLDTNQSRALSAILNVATSDDDVGSAITQLSTEHDFLEAYNLLLPQRTDAATRYLESQWNAAFGALRSHLEFTRSSSESGNGAWVQETYSHVSYDGSDDGPGYDGRGLGIALGYDRSLLGIDAIGIMGTMSDGKFEEKTGGENPVTMKSLGVGVYATEQIGRVNLQAVGQIAKVDHSSYREIEFDEYVSEVSGTWDGMTTAASLLASTEFGSGAFRMTPSIGLDYFKLDQDGYSETASNGLNLWVSDASTDRVTADAGLGFAYVWREGADSSRTGPAYTSYNNSNRYRPMVRAGLDIGYRSTLSSTPYEVDAGFVGYEDSFTLSATEVFEDAATVGLSLLAGSELLKIRFGVDGEFSTDATALTANAAVKLRF</sequence>
<reference evidence="4" key="1">
    <citation type="submission" date="2017-04" db="EMBL/GenBank/DDBJ databases">
        <title>Population genomics of picophytoplankton unveils novel chromosome hypervariability.</title>
        <authorList>
            <consortium name="DOE Joint Genome Institute"/>
            <person name="Blanc-Mathieu R."/>
            <person name="Krasovec M."/>
            <person name="Hebrard M."/>
            <person name="Yau S."/>
            <person name="Desgranges E."/>
            <person name="Martin J."/>
            <person name="Schackwitz W."/>
            <person name="Kuo A."/>
            <person name="Salin G."/>
            <person name="Donnadieu C."/>
            <person name="Desdevises Y."/>
            <person name="Sanchez-Ferandin S."/>
            <person name="Moreau H."/>
            <person name="Rivals E."/>
            <person name="Grigoriev I.V."/>
            <person name="Grimsley N."/>
            <person name="Eyre-Walker A."/>
            <person name="Piganeau G."/>
        </authorList>
    </citation>
    <scope>NUCLEOTIDE SEQUENCE [LARGE SCALE GENOMIC DNA]</scope>
    <source>
        <strain evidence="4">RCC 1115</strain>
    </source>
</reference>